<dbReference type="InterPro" id="IPR050874">
    <property type="entry name" value="Diverse_PLD-related"/>
</dbReference>
<keyword evidence="5" id="KW-1185">Reference proteome</keyword>
<feature type="compositionally biased region" description="Basic residues" evidence="2">
    <location>
        <begin position="315"/>
        <end position="326"/>
    </location>
</feature>
<feature type="compositionally biased region" description="Polar residues" evidence="2">
    <location>
        <begin position="258"/>
        <end position="271"/>
    </location>
</feature>
<dbReference type="Gene3D" id="3.30.870.10">
    <property type="entry name" value="Endonuclease Chain A"/>
    <property type="match status" value="2"/>
</dbReference>
<feature type="compositionally biased region" description="Basic and acidic residues" evidence="2">
    <location>
        <begin position="96"/>
        <end position="127"/>
    </location>
</feature>
<comment type="similarity">
    <text evidence="1">Belongs to the phospholipase D family.</text>
</comment>
<dbReference type="CDD" id="cd09107">
    <property type="entry name" value="PLDc_vPLD3_4_5_like_2"/>
    <property type="match status" value="1"/>
</dbReference>
<feature type="compositionally biased region" description="Basic and acidic residues" evidence="2">
    <location>
        <begin position="156"/>
        <end position="193"/>
    </location>
</feature>
<feature type="compositionally biased region" description="Basic and acidic residues" evidence="2">
    <location>
        <begin position="67"/>
        <end position="85"/>
    </location>
</feature>
<feature type="compositionally biased region" description="Basic residues" evidence="2">
    <location>
        <begin position="284"/>
        <end position="294"/>
    </location>
</feature>
<evidence type="ECO:0000259" key="3">
    <source>
        <dbReference type="PROSITE" id="PS50035"/>
    </source>
</evidence>
<evidence type="ECO:0000256" key="2">
    <source>
        <dbReference type="SAM" id="MobiDB-lite"/>
    </source>
</evidence>
<feature type="compositionally biased region" description="Polar residues" evidence="2">
    <location>
        <begin position="1"/>
        <end position="10"/>
    </location>
</feature>
<feature type="compositionally biased region" description="Acidic residues" evidence="2">
    <location>
        <begin position="385"/>
        <end position="399"/>
    </location>
</feature>
<dbReference type="Pfam" id="PF13918">
    <property type="entry name" value="PLDc_3"/>
    <property type="match status" value="1"/>
</dbReference>
<dbReference type="InterPro" id="IPR032803">
    <property type="entry name" value="PLDc_3"/>
</dbReference>
<dbReference type="SMART" id="SM00155">
    <property type="entry name" value="PLDc"/>
    <property type="match status" value="2"/>
</dbReference>
<gene>
    <name evidence="4" type="ORF">L5515_008516</name>
</gene>
<accession>A0AAE9JNU2</accession>
<dbReference type="Proteomes" id="UP000829354">
    <property type="component" value="Chromosome V"/>
</dbReference>
<reference evidence="4 5" key="1">
    <citation type="submission" date="2022-04" db="EMBL/GenBank/DDBJ databases">
        <title>Chromosome-level reference genomes for two strains of Caenorhabditis briggsae: an improved platform for comparative genomics.</title>
        <authorList>
            <person name="Stevens L."/>
            <person name="Andersen E."/>
        </authorList>
    </citation>
    <scope>NUCLEOTIDE SEQUENCE [LARGE SCALE GENOMIC DNA]</scope>
    <source>
        <strain evidence="4">VX34</strain>
        <tissue evidence="4">Whole-organism</tissue>
    </source>
</reference>
<evidence type="ECO:0000313" key="4">
    <source>
        <dbReference type="EMBL" id="UMM36285.1"/>
    </source>
</evidence>
<protein>
    <recommendedName>
        <fullName evidence="3">PLD phosphodiesterase domain-containing protein</fullName>
    </recommendedName>
</protein>
<dbReference type="PROSITE" id="PS50035">
    <property type="entry name" value="PLD"/>
    <property type="match status" value="2"/>
</dbReference>
<sequence length="919" mass="100702">MTDESVTVSDLPNPETKKEKETADVPEPKEAATAEANGDSSHQNGDSKAETEVSTAAGDTAAGDSIAEERKVEAVAEEAEKKDETVAEPAVVAIETKMEEAKVTEEKKDEAPETSDVKEDAVGEGKTEAQTGTNDKEAAAASKASEEVSNAPAETQEEKEISSAAVEKKETEGEVSKKETEKQITDAEVKKDAEAEEAVEEQAAVTPVTPSGRGRGRGRGRPPGPNAKTPAEKKRTPKEKPAVNPESIAASRPRRSTSNRIDYANSDTSTVLAEVDDEIPGKLFKGKRGPRGKITKYVSDSDGAPSDDDDVDFGKKKKGVATRGRGRPASTRPVRAAATKRKAKDMSDDSNDDEVEYDDNSDEEEAVPKKKARGGPVPPRRGEAAAEDEGDEEDDDDNGEGGFSMVSGTSYLKPKETSVEGGAILKMETHDGRADMTNFEMDLFDTRIEIPVDKGGGGMHSPYYDDEKSSKKRCCKCGSSRNRIIKPACVPISIVSLLIIALVFLPLFNEEDLASPIKLTTGCTVDCKSYLIESIPTGVPFPTNNHTADAWINIIDNTKQYLDISVMYWNLNSSDYETAKYGRRVYEALIRAGKRGVKIRIAQDGASNLSENEESAYLAREGLAEVREINVTRLIGSGIIHTKFILSDIATLYVGSANMDWKSLSEVKELGVVIEECPCVASDLYKIFAAYWKLGENGSVIPDKWPISYRTPFNFTTMAHMKLDGEPAEYFISSSPGPFNPKGREHDLTAIQKIIKSARKSVCISVMDYIPATLYMKNGNRFWPEIDDALRDAAYRGVHVRMLISHWDHSRKEMLPFLKSLQTITDGLPRYNGTEHGQIQVKIFTVPANEQQKKIPFTRVNHAKYMVTENIAYIGTSNWSGDYFISTAGVGMVVRQDAATKRLQSAFDRDWNSEYAKDI</sequence>
<feature type="domain" description="PLD phosphodiesterase" evidence="3">
    <location>
        <begin position="857"/>
        <end position="883"/>
    </location>
</feature>
<name>A0AAE9JNU2_CAEBR</name>
<feature type="region of interest" description="Disordered" evidence="2">
    <location>
        <begin position="1"/>
        <end position="414"/>
    </location>
</feature>
<feature type="compositionally biased region" description="Acidic residues" evidence="2">
    <location>
        <begin position="348"/>
        <end position="365"/>
    </location>
</feature>
<dbReference type="SUPFAM" id="SSF56024">
    <property type="entry name" value="Phospholipase D/nuclease"/>
    <property type="match status" value="2"/>
</dbReference>
<organism evidence="4 5">
    <name type="scientific">Caenorhabditis briggsae</name>
    <dbReference type="NCBI Taxonomy" id="6238"/>
    <lineage>
        <taxon>Eukaryota</taxon>
        <taxon>Metazoa</taxon>
        <taxon>Ecdysozoa</taxon>
        <taxon>Nematoda</taxon>
        <taxon>Chromadorea</taxon>
        <taxon>Rhabditida</taxon>
        <taxon>Rhabditina</taxon>
        <taxon>Rhabditomorpha</taxon>
        <taxon>Rhabditoidea</taxon>
        <taxon>Rhabditidae</taxon>
        <taxon>Peloderinae</taxon>
        <taxon>Caenorhabditis</taxon>
    </lineage>
</organism>
<feature type="compositionally biased region" description="Basic and acidic residues" evidence="2">
    <location>
        <begin position="15"/>
        <end position="32"/>
    </location>
</feature>
<dbReference type="GO" id="GO:0003824">
    <property type="term" value="F:catalytic activity"/>
    <property type="evidence" value="ECO:0007669"/>
    <property type="project" value="InterPro"/>
</dbReference>
<feature type="compositionally biased region" description="Basic and acidic residues" evidence="2">
    <location>
        <begin position="230"/>
        <end position="241"/>
    </location>
</feature>
<dbReference type="InterPro" id="IPR001736">
    <property type="entry name" value="PLipase_D/transphosphatidylase"/>
</dbReference>
<dbReference type="CDD" id="cd09106">
    <property type="entry name" value="PLDc_vPLD3_4_5_like_1"/>
    <property type="match status" value="1"/>
</dbReference>
<evidence type="ECO:0000256" key="1">
    <source>
        <dbReference type="ARBA" id="ARBA00008664"/>
    </source>
</evidence>
<evidence type="ECO:0000313" key="5">
    <source>
        <dbReference type="Proteomes" id="UP000829354"/>
    </source>
</evidence>
<dbReference type="PANTHER" id="PTHR10185:SF17">
    <property type="entry name" value="GM01519P-RELATED"/>
    <property type="match status" value="1"/>
</dbReference>
<dbReference type="AlphaFoldDB" id="A0AAE9JNU2"/>
<feature type="domain" description="PLD phosphodiesterase" evidence="3">
    <location>
        <begin position="636"/>
        <end position="663"/>
    </location>
</feature>
<dbReference type="PANTHER" id="PTHR10185">
    <property type="entry name" value="PHOSPHOLIPASE D - RELATED"/>
    <property type="match status" value="1"/>
</dbReference>
<proteinExistence type="inferred from homology"/>
<dbReference type="EMBL" id="CP092624">
    <property type="protein sequence ID" value="UMM36285.1"/>
    <property type="molecule type" value="Genomic_DNA"/>
</dbReference>